<gene>
    <name evidence="5" type="ORF">B4U79_10879</name>
    <name evidence="6" type="ORF">B4U79_12226</name>
</gene>
<dbReference type="EC" id="3.4.24.-" evidence="3"/>
<comment type="cofactor">
    <cofactor evidence="3">
        <name>Zn(2+)</name>
        <dbReference type="ChEBI" id="CHEBI:29105"/>
    </cofactor>
    <text evidence="3">Binds 1 zinc ion per subunit.</text>
</comment>
<dbReference type="AlphaFoldDB" id="A0A3S3PMF5"/>
<evidence type="ECO:0000256" key="3">
    <source>
        <dbReference type="RuleBase" id="RU361183"/>
    </source>
</evidence>
<dbReference type="PRINTS" id="PR00480">
    <property type="entry name" value="ASTACIN"/>
</dbReference>
<dbReference type="PANTHER" id="PTHR10127:SF883">
    <property type="entry name" value="ZINC METALLOPROTEINASE NAS-8"/>
    <property type="match status" value="1"/>
</dbReference>
<dbReference type="SMART" id="SM00235">
    <property type="entry name" value="ZnMc"/>
    <property type="match status" value="1"/>
</dbReference>
<evidence type="ECO:0000313" key="6">
    <source>
        <dbReference type="EMBL" id="RWS04468.1"/>
    </source>
</evidence>
<dbReference type="OrthoDB" id="291007at2759"/>
<dbReference type="EMBL" id="NCKU01005523">
    <property type="protein sequence ID" value="RWS04464.1"/>
    <property type="molecule type" value="Genomic_DNA"/>
</dbReference>
<name>A0A3S3PMF5_9ACAR</name>
<dbReference type="Gene3D" id="3.40.390.10">
    <property type="entry name" value="Collagenase (Catalytic Domain)"/>
    <property type="match status" value="1"/>
</dbReference>
<evidence type="ECO:0000313" key="5">
    <source>
        <dbReference type="EMBL" id="RWS04464.1"/>
    </source>
</evidence>
<reference evidence="5 7" key="1">
    <citation type="journal article" date="2018" name="Gigascience">
        <title>Genomes of trombidid mites reveal novel predicted allergens and laterally-transferred genes associated with secondary metabolism.</title>
        <authorList>
            <person name="Dong X."/>
            <person name="Chaisiri K."/>
            <person name="Xia D."/>
            <person name="Armstrong S.D."/>
            <person name="Fang Y."/>
            <person name="Donnelly M.J."/>
            <person name="Kadowaki T."/>
            <person name="McGarry J.W."/>
            <person name="Darby A.C."/>
            <person name="Makepeace B.L."/>
        </authorList>
    </citation>
    <scope>NUCLEOTIDE SEQUENCE [LARGE SCALE GENOMIC DNA]</scope>
    <source>
        <strain evidence="5">UoL-WK</strain>
    </source>
</reference>
<keyword evidence="3 5" id="KW-0482">Metalloprotease</keyword>
<evidence type="ECO:0000259" key="4">
    <source>
        <dbReference type="SMART" id="SM00235"/>
    </source>
</evidence>
<dbReference type="InterPro" id="IPR024079">
    <property type="entry name" value="MetalloPept_cat_dom_sf"/>
</dbReference>
<comment type="caution">
    <text evidence="5">The sequence shown here is derived from an EMBL/GenBank/DDBJ whole genome shotgun (WGS) entry which is preliminary data.</text>
</comment>
<dbReference type="InterPro" id="IPR001506">
    <property type="entry name" value="Peptidase_M12A"/>
</dbReference>
<dbReference type="GO" id="GO:0004222">
    <property type="term" value="F:metalloendopeptidase activity"/>
    <property type="evidence" value="ECO:0007669"/>
    <property type="project" value="UniProtKB-UniRule"/>
</dbReference>
<comment type="function">
    <text evidence="2">Zinc metalloprotease. Provoques deadhesion of endothelial cells from cell cultures, and also degradation of fibronectin, fibrinogen and gelatin in vitro. Its role in the venom is not fully understood but it might act as a spreading factor that facilitates diffusion of other venom toxins. Alternatively, it might be involved in the proteolytic processing of other venom toxins or it might play a role in extra-oral digestion of prey.</text>
</comment>
<keyword evidence="3" id="KW-0479">Metal-binding</keyword>
<evidence type="ECO:0000256" key="1">
    <source>
        <dbReference type="ARBA" id="ARBA00011245"/>
    </source>
</evidence>
<protein>
    <recommendedName>
        <fullName evidence="3">Metalloendopeptidase</fullName>
        <ecNumber evidence="3">3.4.24.-</ecNumber>
    </recommendedName>
</protein>
<dbReference type="Pfam" id="PF01400">
    <property type="entry name" value="Astacin"/>
    <property type="match status" value="1"/>
</dbReference>
<dbReference type="GO" id="GO:0008270">
    <property type="term" value="F:zinc ion binding"/>
    <property type="evidence" value="ECO:0007669"/>
    <property type="project" value="InterPro"/>
</dbReference>
<keyword evidence="3" id="KW-0862">Zinc</keyword>
<keyword evidence="3" id="KW-0378">Hydrolase</keyword>
<feature type="domain" description="Peptidase metallopeptidase" evidence="4">
    <location>
        <begin position="53"/>
        <end position="204"/>
    </location>
</feature>
<accession>A0A3S3PMF5</accession>
<sequence>MIAINLASAKFRPRENDRIKEGEFDNYGFGRGYFPSFRKIFDQVFNKSSNQSHDYKIENGRIIIEYYFKEIYKWTTIRRERLYRSHRIILQNACIMYVRKDWDEEEGDKEKKSEKELLFFARPLKESITSCRAVYNERIIYLAHAICLNVSVNIHENMHILGFKHEHSRPDRDEYIRIQELNIKEENLFAFQKVDDADIELLAVGERDASYKNKFDTIYEISNKTLDEMKMWETITLKVLLYAVPFRLAFGGLTYNGGNIGLDNIILQECDGIDDFITIDEKPKNGSLVFDPEIIELQRYILPCDEFM</sequence>
<evidence type="ECO:0000256" key="2">
    <source>
        <dbReference type="ARBA" id="ARBA00025529"/>
    </source>
</evidence>
<dbReference type="EMBL" id="NCKU01005520">
    <property type="protein sequence ID" value="RWS04468.1"/>
    <property type="molecule type" value="Genomic_DNA"/>
</dbReference>
<keyword evidence="3 5" id="KW-0645">Protease</keyword>
<keyword evidence="7" id="KW-1185">Reference proteome</keyword>
<dbReference type="PANTHER" id="PTHR10127">
    <property type="entry name" value="DISCOIDIN, CUB, EGF, LAMININ , AND ZINC METALLOPROTEASE DOMAIN CONTAINING"/>
    <property type="match status" value="1"/>
</dbReference>
<comment type="subunit">
    <text evidence="1">Monomer.</text>
</comment>
<evidence type="ECO:0000313" key="7">
    <source>
        <dbReference type="Proteomes" id="UP000285301"/>
    </source>
</evidence>
<dbReference type="InterPro" id="IPR006026">
    <property type="entry name" value="Peptidase_Metallo"/>
</dbReference>
<dbReference type="Proteomes" id="UP000285301">
    <property type="component" value="Unassembled WGS sequence"/>
</dbReference>
<dbReference type="GO" id="GO:0006508">
    <property type="term" value="P:proteolysis"/>
    <property type="evidence" value="ECO:0007669"/>
    <property type="project" value="UniProtKB-KW"/>
</dbReference>
<dbReference type="SUPFAM" id="SSF55486">
    <property type="entry name" value="Metalloproteases ('zincins'), catalytic domain"/>
    <property type="match status" value="1"/>
</dbReference>
<reference evidence="5" key="2">
    <citation type="submission" date="2018-11" db="EMBL/GenBank/DDBJ databases">
        <title>Trombidioid mite genomics.</title>
        <authorList>
            <person name="Dong X."/>
        </authorList>
    </citation>
    <scope>NUCLEOTIDE SEQUENCE</scope>
    <source>
        <strain evidence="5">UoL-WK</strain>
    </source>
</reference>
<organism evidence="5 7">
    <name type="scientific">Dinothrombium tinctorium</name>
    <dbReference type="NCBI Taxonomy" id="1965070"/>
    <lineage>
        <taxon>Eukaryota</taxon>
        <taxon>Metazoa</taxon>
        <taxon>Ecdysozoa</taxon>
        <taxon>Arthropoda</taxon>
        <taxon>Chelicerata</taxon>
        <taxon>Arachnida</taxon>
        <taxon>Acari</taxon>
        <taxon>Acariformes</taxon>
        <taxon>Trombidiformes</taxon>
        <taxon>Prostigmata</taxon>
        <taxon>Anystina</taxon>
        <taxon>Parasitengona</taxon>
        <taxon>Trombidioidea</taxon>
        <taxon>Trombidiidae</taxon>
        <taxon>Dinothrombium</taxon>
    </lineage>
</organism>
<proteinExistence type="predicted"/>